<sequence length="148" mass="17268">MENSNITNAYIQQINEFSYANLKIPIAPFKSLNDCEYLLVVQSFIENSIKLAIYPINKDKIIKVSLCSLKFSKKILKEISKILKKFQVIHTSGFLKIEKQLLYECYLNLRFSEKKSEDLRTSLEKIENIFKKVKIEEIGLINRKTAKS</sequence>
<dbReference type="AlphaFoldDB" id="X1CW68"/>
<evidence type="ECO:0000313" key="1">
    <source>
        <dbReference type="EMBL" id="GAH00330.1"/>
    </source>
</evidence>
<reference evidence="1" key="1">
    <citation type="journal article" date="2014" name="Front. Microbiol.">
        <title>High frequency of phylogenetically diverse reductive dehalogenase-homologous genes in deep subseafloor sedimentary metagenomes.</title>
        <authorList>
            <person name="Kawai M."/>
            <person name="Futagami T."/>
            <person name="Toyoda A."/>
            <person name="Takaki Y."/>
            <person name="Nishi S."/>
            <person name="Hori S."/>
            <person name="Arai W."/>
            <person name="Tsubouchi T."/>
            <person name="Morono Y."/>
            <person name="Uchiyama I."/>
            <person name="Ito T."/>
            <person name="Fujiyama A."/>
            <person name="Inagaki F."/>
            <person name="Takami H."/>
        </authorList>
    </citation>
    <scope>NUCLEOTIDE SEQUENCE</scope>
    <source>
        <strain evidence="1">Expedition CK06-06</strain>
    </source>
</reference>
<comment type="caution">
    <text evidence="1">The sequence shown here is derived from an EMBL/GenBank/DDBJ whole genome shotgun (WGS) entry which is preliminary data.</text>
</comment>
<accession>X1CW68</accession>
<dbReference type="EMBL" id="BART01026725">
    <property type="protein sequence ID" value="GAH00330.1"/>
    <property type="molecule type" value="Genomic_DNA"/>
</dbReference>
<name>X1CW68_9ZZZZ</name>
<gene>
    <name evidence="1" type="ORF">S01H4_47569</name>
</gene>
<organism evidence="1">
    <name type="scientific">marine sediment metagenome</name>
    <dbReference type="NCBI Taxonomy" id="412755"/>
    <lineage>
        <taxon>unclassified sequences</taxon>
        <taxon>metagenomes</taxon>
        <taxon>ecological metagenomes</taxon>
    </lineage>
</organism>
<protein>
    <submittedName>
        <fullName evidence="1">Uncharacterized protein</fullName>
    </submittedName>
</protein>
<proteinExistence type="predicted"/>